<accession>A0A6N8JNN7</accession>
<feature type="transmembrane region" description="Helical" evidence="4">
    <location>
        <begin position="202"/>
        <end position="224"/>
    </location>
</feature>
<dbReference type="PRINTS" id="PR00038">
    <property type="entry name" value="HTHLUXR"/>
</dbReference>
<sequence length="467" mass="50456">MMKSERREWHCGLFFAGLILTIPALSSLLPASASSGWGISHIHAALLGGTTALLTAALASAYGREICLQKRFAWLAYGLLSGGMVILALESIGIGVDPWVSIAAGFVLGAGKAWAFLLWARLFSWLPLASMLAHSSAACLFAGVLAWLVMGLRAEWVIAVAVAVPFILATAYAYSCSVLSFDSSRKEYDVKFQKVGRLPWRPIIIMALVGFVAALGPIATFGITVTLEEVALLPMGALTLGFLIWVKAFRSEYLLKAAFAVYGVGFLLPLVHSEWSILAGFIVSMSYWGMALFVFWFLCNDVREKKSPTGWTFGVSFALLDIMQLVGYVLPQMGLVVPSANEGGALGVFTIAAIALAVAGAALWATEHVGQGHWSRQFVGSNVTEASHSARPGESELAFRCRMSGQARGLTFREEEILVLLLERNTINQIAHQLFLSGNTVKTHVKHIYGKMGVHNRDELRTAVLGS</sequence>
<dbReference type="Proteomes" id="UP000463388">
    <property type="component" value="Unassembled WGS sequence"/>
</dbReference>
<evidence type="ECO:0000313" key="7">
    <source>
        <dbReference type="Proteomes" id="UP000463388"/>
    </source>
</evidence>
<feature type="transmembrane region" description="Helical" evidence="4">
    <location>
        <begin position="131"/>
        <end position="150"/>
    </location>
</feature>
<dbReference type="SUPFAM" id="SSF46894">
    <property type="entry name" value="C-terminal effector domain of the bipartite response regulators"/>
    <property type="match status" value="1"/>
</dbReference>
<name>A0A6N8JNN7_9ACTN</name>
<feature type="transmembrane region" description="Helical" evidence="4">
    <location>
        <begin position="42"/>
        <end position="62"/>
    </location>
</feature>
<feature type="transmembrane region" description="Helical" evidence="4">
    <location>
        <begin position="99"/>
        <end position="119"/>
    </location>
</feature>
<evidence type="ECO:0000256" key="3">
    <source>
        <dbReference type="ARBA" id="ARBA00023163"/>
    </source>
</evidence>
<evidence type="ECO:0000313" key="6">
    <source>
        <dbReference type="EMBL" id="MVX61468.1"/>
    </source>
</evidence>
<dbReference type="EMBL" id="WSRR01000021">
    <property type="protein sequence ID" value="MVX61468.1"/>
    <property type="molecule type" value="Genomic_DNA"/>
</dbReference>
<feature type="transmembrane region" description="Helical" evidence="4">
    <location>
        <begin position="277"/>
        <end position="299"/>
    </location>
</feature>
<feature type="transmembrane region" description="Helical" evidence="4">
    <location>
        <begin position="156"/>
        <end position="181"/>
    </location>
</feature>
<dbReference type="GO" id="GO:0006355">
    <property type="term" value="P:regulation of DNA-templated transcription"/>
    <property type="evidence" value="ECO:0007669"/>
    <property type="project" value="InterPro"/>
</dbReference>
<gene>
    <name evidence="6" type="ORF">GKZ27_08380</name>
</gene>
<keyword evidence="2" id="KW-0238">DNA-binding</keyword>
<keyword evidence="1" id="KW-0805">Transcription regulation</keyword>
<dbReference type="OrthoDB" id="134985at2"/>
<organism evidence="6 7">
    <name type="scientific">Adlercreutzia mucosicola</name>
    <dbReference type="NCBI Taxonomy" id="580026"/>
    <lineage>
        <taxon>Bacteria</taxon>
        <taxon>Bacillati</taxon>
        <taxon>Actinomycetota</taxon>
        <taxon>Coriobacteriia</taxon>
        <taxon>Eggerthellales</taxon>
        <taxon>Eggerthellaceae</taxon>
        <taxon>Adlercreutzia</taxon>
    </lineage>
</organism>
<evidence type="ECO:0000256" key="1">
    <source>
        <dbReference type="ARBA" id="ARBA00023015"/>
    </source>
</evidence>
<dbReference type="PANTHER" id="PTHR44688">
    <property type="entry name" value="DNA-BINDING TRANSCRIPTIONAL ACTIVATOR DEVR_DOSR"/>
    <property type="match status" value="1"/>
</dbReference>
<feature type="transmembrane region" description="Helical" evidence="4">
    <location>
        <begin position="343"/>
        <end position="366"/>
    </location>
</feature>
<keyword evidence="3" id="KW-0804">Transcription</keyword>
<dbReference type="InterPro" id="IPR036388">
    <property type="entry name" value="WH-like_DNA-bd_sf"/>
</dbReference>
<protein>
    <recommendedName>
        <fullName evidence="5">HTH luxR-type domain-containing protein</fullName>
    </recommendedName>
</protein>
<feature type="transmembrane region" description="Helical" evidence="4">
    <location>
        <begin position="230"/>
        <end position="246"/>
    </location>
</feature>
<dbReference type="CDD" id="cd06170">
    <property type="entry name" value="LuxR_C_like"/>
    <property type="match status" value="1"/>
</dbReference>
<keyword evidence="7" id="KW-1185">Reference proteome</keyword>
<comment type="caution">
    <text evidence="6">The sequence shown here is derived from an EMBL/GenBank/DDBJ whole genome shotgun (WGS) entry which is preliminary data.</text>
</comment>
<dbReference type="Pfam" id="PF00196">
    <property type="entry name" value="GerE"/>
    <property type="match status" value="1"/>
</dbReference>
<feature type="domain" description="HTH luxR-type" evidence="5">
    <location>
        <begin position="403"/>
        <end position="467"/>
    </location>
</feature>
<dbReference type="Gene3D" id="1.10.10.10">
    <property type="entry name" value="Winged helix-like DNA-binding domain superfamily/Winged helix DNA-binding domain"/>
    <property type="match status" value="1"/>
</dbReference>
<dbReference type="InterPro" id="IPR016032">
    <property type="entry name" value="Sig_transdc_resp-reg_C-effctor"/>
</dbReference>
<dbReference type="PROSITE" id="PS50043">
    <property type="entry name" value="HTH_LUXR_2"/>
    <property type="match status" value="1"/>
</dbReference>
<evidence type="ECO:0000256" key="4">
    <source>
        <dbReference type="SAM" id="Phobius"/>
    </source>
</evidence>
<dbReference type="SMART" id="SM00421">
    <property type="entry name" value="HTH_LUXR"/>
    <property type="match status" value="1"/>
</dbReference>
<dbReference type="InterPro" id="IPR000792">
    <property type="entry name" value="Tscrpt_reg_LuxR_C"/>
</dbReference>
<evidence type="ECO:0000256" key="2">
    <source>
        <dbReference type="ARBA" id="ARBA00023125"/>
    </source>
</evidence>
<proteinExistence type="predicted"/>
<dbReference type="PANTHER" id="PTHR44688:SF16">
    <property type="entry name" value="DNA-BINDING TRANSCRIPTIONAL ACTIVATOR DEVR_DOSR"/>
    <property type="match status" value="1"/>
</dbReference>
<feature type="transmembrane region" description="Helical" evidence="4">
    <location>
        <begin position="311"/>
        <end position="331"/>
    </location>
</feature>
<feature type="transmembrane region" description="Helical" evidence="4">
    <location>
        <begin position="253"/>
        <end position="271"/>
    </location>
</feature>
<evidence type="ECO:0000259" key="5">
    <source>
        <dbReference type="PROSITE" id="PS50043"/>
    </source>
</evidence>
<dbReference type="RefSeq" id="WP_160346664.1">
    <property type="nucleotide sequence ID" value="NZ_WSRR01000021.1"/>
</dbReference>
<feature type="transmembrane region" description="Helical" evidence="4">
    <location>
        <begin position="74"/>
        <end position="93"/>
    </location>
</feature>
<reference evidence="6 7" key="1">
    <citation type="submission" date="2019-12" db="EMBL/GenBank/DDBJ databases">
        <title>Microbes associate with the intestines of laboratory mice.</title>
        <authorList>
            <person name="Navarre W."/>
            <person name="Wong E."/>
        </authorList>
    </citation>
    <scope>NUCLEOTIDE SEQUENCE [LARGE SCALE GENOMIC DNA]</scope>
    <source>
        <strain evidence="6 7">NM66_B29</strain>
    </source>
</reference>
<dbReference type="AlphaFoldDB" id="A0A6N8JNN7"/>
<dbReference type="GO" id="GO:0003677">
    <property type="term" value="F:DNA binding"/>
    <property type="evidence" value="ECO:0007669"/>
    <property type="project" value="UniProtKB-KW"/>
</dbReference>
<keyword evidence="4" id="KW-1133">Transmembrane helix</keyword>
<keyword evidence="4" id="KW-0472">Membrane</keyword>
<keyword evidence="4" id="KW-0812">Transmembrane</keyword>